<evidence type="ECO:0000256" key="4">
    <source>
        <dbReference type="ARBA" id="ARBA00022490"/>
    </source>
</evidence>
<organism evidence="12 13">
    <name type="scientific">Leptospirillum ferriphilum</name>
    <dbReference type="NCBI Taxonomy" id="178606"/>
    <lineage>
        <taxon>Bacteria</taxon>
        <taxon>Pseudomonadati</taxon>
        <taxon>Nitrospirota</taxon>
        <taxon>Nitrospiria</taxon>
        <taxon>Nitrospirales</taxon>
        <taxon>Nitrospiraceae</taxon>
        <taxon>Leptospirillum</taxon>
    </lineage>
</organism>
<dbReference type="PANTHER" id="PTHR30027:SF3">
    <property type="entry name" value="16S RRNA (URACIL(1498)-N(3))-METHYLTRANSFERASE"/>
    <property type="match status" value="1"/>
</dbReference>
<reference evidence="12 13" key="1">
    <citation type="submission" date="2014-06" db="EMBL/GenBank/DDBJ databases">
        <title>Draft genome sequence of iron oxidizing acidophile Leptospirillum ferriphilum DSM14647.</title>
        <authorList>
            <person name="Cardenas J.P."/>
            <person name="Lazcano M."/>
            <person name="Ossandon F.J."/>
            <person name="Corbett M."/>
            <person name="Holmes D.S."/>
            <person name="Watkin E."/>
        </authorList>
    </citation>
    <scope>NUCLEOTIDE SEQUENCE [LARGE SCALE GENOMIC DNA]</scope>
    <source>
        <strain evidence="12 13">DSM 14647</strain>
    </source>
</reference>
<evidence type="ECO:0000256" key="1">
    <source>
        <dbReference type="ARBA" id="ARBA00004496"/>
    </source>
</evidence>
<evidence type="ECO:0000256" key="7">
    <source>
        <dbReference type="ARBA" id="ARBA00022679"/>
    </source>
</evidence>
<gene>
    <name evidence="12" type="ORF">LptCag_1426</name>
</gene>
<dbReference type="EC" id="2.1.1.193" evidence="3"/>
<evidence type="ECO:0000256" key="10">
    <source>
        <dbReference type="ARBA" id="ARBA00047944"/>
    </source>
</evidence>
<evidence type="ECO:0000256" key="2">
    <source>
        <dbReference type="ARBA" id="ARBA00005528"/>
    </source>
</evidence>
<comment type="function">
    <text evidence="9">Specifically methylates the N3 position of the uracil ring of uridine 1498 (m3U1498) in 16S rRNA. Acts on the fully assembled 30S ribosomal subunit.</text>
</comment>
<dbReference type="InterPro" id="IPR006700">
    <property type="entry name" value="RsmE"/>
</dbReference>
<dbReference type="Gene3D" id="3.40.1280.10">
    <property type="match status" value="1"/>
</dbReference>
<evidence type="ECO:0000259" key="11">
    <source>
        <dbReference type="Pfam" id="PF04452"/>
    </source>
</evidence>
<name>A0A094YKH2_9BACT</name>
<evidence type="ECO:0000256" key="9">
    <source>
        <dbReference type="ARBA" id="ARBA00025699"/>
    </source>
</evidence>
<dbReference type="InterPro" id="IPR046886">
    <property type="entry name" value="RsmE_MTase_dom"/>
</dbReference>
<comment type="similarity">
    <text evidence="2">Belongs to the RNA methyltransferase RsmE family.</text>
</comment>
<evidence type="ECO:0000313" key="13">
    <source>
        <dbReference type="Proteomes" id="UP000029452"/>
    </source>
</evidence>
<dbReference type="GO" id="GO:0070475">
    <property type="term" value="P:rRNA base methylation"/>
    <property type="evidence" value="ECO:0007669"/>
    <property type="project" value="TreeGrafter"/>
</dbReference>
<proteinExistence type="inferred from homology"/>
<dbReference type="Proteomes" id="UP000029452">
    <property type="component" value="Unassembled WGS sequence"/>
</dbReference>
<dbReference type="CDD" id="cd18084">
    <property type="entry name" value="RsmE-like"/>
    <property type="match status" value="1"/>
</dbReference>
<dbReference type="AlphaFoldDB" id="A0A094YKH2"/>
<accession>A0A094YKH2</accession>
<keyword evidence="4" id="KW-0963">Cytoplasm</keyword>
<keyword evidence="5" id="KW-0698">rRNA processing</keyword>
<dbReference type="NCBIfam" id="TIGR00046">
    <property type="entry name" value="RsmE family RNA methyltransferase"/>
    <property type="match status" value="1"/>
</dbReference>
<feature type="domain" description="Ribosomal RNA small subunit methyltransferase E methyltransferase" evidence="11">
    <location>
        <begin position="89"/>
        <end position="257"/>
    </location>
</feature>
<comment type="caution">
    <text evidence="12">The sequence shown here is derived from an EMBL/GenBank/DDBJ whole genome shotgun (WGS) entry which is preliminary data.</text>
</comment>
<dbReference type="InterPro" id="IPR029026">
    <property type="entry name" value="tRNA_m1G_MTases_N"/>
</dbReference>
<dbReference type="RefSeq" id="WP_036082321.1">
    <property type="nucleotide sequence ID" value="NZ_JBPKCJ010000005.1"/>
</dbReference>
<evidence type="ECO:0000256" key="3">
    <source>
        <dbReference type="ARBA" id="ARBA00012328"/>
    </source>
</evidence>
<dbReference type="InterPro" id="IPR029028">
    <property type="entry name" value="Alpha/beta_knot_MTases"/>
</dbReference>
<evidence type="ECO:0000256" key="5">
    <source>
        <dbReference type="ARBA" id="ARBA00022552"/>
    </source>
</evidence>
<evidence type="ECO:0000313" key="12">
    <source>
        <dbReference type="EMBL" id="KGA93716.1"/>
    </source>
</evidence>
<comment type="subcellular location">
    <subcellularLocation>
        <location evidence="1">Cytoplasm</location>
    </subcellularLocation>
</comment>
<keyword evidence="6" id="KW-0489">Methyltransferase</keyword>
<comment type="catalytic activity">
    <reaction evidence="10">
        <text>uridine(1498) in 16S rRNA + S-adenosyl-L-methionine = N(3)-methyluridine(1498) in 16S rRNA + S-adenosyl-L-homocysteine + H(+)</text>
        <dbReference type="Rhea" id="RHEA:42920"/>
        <dbReference type="Rhea" id="RHEA-COMP:10283"/>
        <dbReference type="Rhea" id="RHEA-COMP:10284"/>
        <dbReference type="ChEBI" id="CHEBI:15378"/>
        <dbReference type="ChEBI" id="CHEBI:57856"/>
        <dbReference type="ChEBI" id="CHEBI:59789"/>
        <dbReference type="ChEBI" id="CHEBI:65315"/>
        <dbReference type="ChEBI" id="CHEBI:74502"/>
        <dbReference type="EC" id="2.1.1.193"/>
    </reaction>
</comment>
<dbReference type="PATRIC" id="fig|178606.4.peg.1428"/>
<dbReference type="GO" id="GO:0005737">
    <property type="term" value="C:cytoplasm"/>
    <property type="evidence" value="ECO:0007669"/>
    <property type="project" value="UniProtKB-SubCell"/>
</dbReference>
<dbReference type="SUPFAM" id="SSF75217">
    <property type="entry name" value="alpha/beta knot"/>
    <property type="match status" value="1"/>
</dbReference>
<keyword evidence="7" id="KW-0808">Transferase</keyword>
<evidence type="ECO:0000256" key="8">
    <source>
        <dbReference type="ARBA" id="ARBA00022691"/>
    </source>
</evidence>
<dbReference type="OrthoDB" id="9815641at2"/>
<sequence length="287" mass="31857">MAGPKIFWIDQEDRVEDLSGDSKTVSLYPGRELSRHLLSSLRAKEGDSFPFSDPETGTIYRGTLVSREPCSLKLVVDSEHATRTHFFPRLGIVFSPLKGDSFSEALSMAVMAGIDILQPVISDRSIVRWSESEGWSSKAKRFAGIVREKSQLAGRTTRMHIASPLSLKESLKNRSSDVFLWFDEDPVGALDPMKVIDSLRRFSLQFWEQKTIWSVVGPEGGWSPKDRDCLREPEEKGSVFRVSLGERVFSGEMALLASILFLGTFLGPALARDSHILRSGFSGAGEG</sequence>
<dbReference type="Pfam" id="PF04452">
    <property type="entry name" value="Methyltrans_RNA"/>
    <property type="match status" value="1"/>
</dbReference>
<keyword evidence="8" id="KW-0949">S-adenosyl-L-methionine</keyword>
<dbReference type="GO" id="GO:0070042">
    <property type="term" value="F:rRNA (uridine-N3-)-methyltransferase activity"/>
    <property type="evidence" value="ECO:0007669"/>
    <property type="project" value="TreeGrafter"/>
</dbReference>
<evidence type="ECO:0000256" key="6">
    <source>
        <dbReference type="ARBA" id="ARBA00022603"/>
    </source>
</evidence>
<dbReference type="EMBL" id="JPGK01000005">
    <property type="protein sequence ID" value="KGA93716.1"/>
    <property type="molecule type" value="Genomic_DNA"/>
</dbReference>
<dbReference type="PANTHER" id="PTHR30027">
    <property type="entry name" value="RIBOSOMAL RNA SMALL SUBUNIT METHYLTRANSFERASE E"/>
    <property type="match status" value="1"/>
</dbReference>
<protein>
    <recommendedName>
        <fullName evidence="3">16S rRNA (uracil(1498)-N(3))-methyltransferase</fullName>
        <ecNumber evidence="3">2.1.1.193</ecNumber>
    </recommendedName>
</protein>